<evidence type="ECO:0000259" key="1">
    <source>
        <dbReference type="Pfam" id="PF06378"/>
    </source>
</evidence>
<accession>A0ABV0F5J4</accession>
<proteinExistence type="predicted"/>
<gene>
    <name evidence="2" type="ORF">BAU18_002897</name>
</gene>
<dbReference type="EMBL" id="MAEI02000001">
    <property type="protein sequence ID" value="MEO1783277.1"/>
    <property type="molecule type" value="Genomic_DNA"/>
</dbReference>
<reference evidence="2" key="1">
    <citation type="submission" date="2016-06" db="EMBL/GenBank/DDBJ databases">
        <authorList>
            <person name="Van Tyne D."/>
        </authorList>
    </citation>
    <scope>NUCLEOTIDE SEQUENCE</scope>
    <source>
        <strain evidence="2">JM9A</strain>
    </source>
</reference>
<reference evidence="2" key="2">
    <citation type="submission" date="2024-02" db="EMBL/GenBank/DDBJ databases">
        <title>The Genome Sequence of Enterococcus diestrammenae JM9A.</title>
        <authorList>
            <person name="Earl A."/>
            <person name="Manson A."/>
            <person name="Gilmore M."/>
            <person name="Sanders J."/>
            <person name="Shea T."/>
            <person name="Howe W."/>
            <person name="Livny J."/>
            <person name="Cuomo C."/>
            <person name="Neafsey D."/>
            <person name="Birren B."/>
        </authorList>
    </citation>
    <scope>NUCLEOTIDE SEQUENCE</scope>
    <source>
        <strain evidence="2">JM9A</strain>
    </source>
</reference>
<keyword evidence="3" id="KW-1185">Reference proteome</keyword>
<dbReference type="Proteomes" id="UP001429357">
    <property type="component" value="Unassembled WGS sequence"/>
</dbReference>
<evidence type="ECO:0000313" key="2">
    <source>
        <dbReference type="EMBL" id="MEO1783277.1"/>
    </source>
</evidence>
<sequence>MSEITKNQEAIFSYLYALDVNEHVEKKKSGSAVLSYLSWAWAWAEVKKKYPDANYEIERFENNLPYVYDENTGYMVFTKVTIGGMTHEMWLPVMDGANKAMKAHPYTYKVIKWTNNKRDGFTDKSVEGATMFDVNKTIMRCLVKNLAMFGLGLYIYAGEDLPESPPASKEQVEELKSMFDTLATLLKRSPKTVEAQVLARFKYAGKLDDLNESQFEIIKEHMADGIEKTKVAVENATTD</sequence>
<evidence type="ECO:0000313" key="3">
    <source>
        <dbReference type="Proteomes" id="UP001429357"/>
    </source>
</evidence>
<dbReference type="InterPro" id="IPR009425">
    <property type="entry name" value="DSRM_SSAP"/>
</dbReference>
<feature type="domain" description="SSAP RNA binding" evidence="1">
    <location>
        <begin position="11"/>
        <end position="175"/>
    </location>
</feature>
<organism evidence="2 3">
    <name type="scientific">Enterococcus diestrammenae</name>
    <dbReference type="NCBI Taxonomy" id="1155073"/>
    <lineage>
        <taxon>Bacteria</taxon>
        <taxon>Bacillati</taxon>
        <taxon>Bacillota</taxon>
        <taxon>Bacilli</taxon>
        <taxon>Lactobacillales</taxon>
        <taxon>Enterococcaceae</taxon>
        <taxon>Enterococcus</taxon>
    </lineage>
</organism>
<dbReference type="Pfam" id="PF06378">
    <property type="entry name" value="SSAP_Sak"/>
    <property type="match status" value="1"/>
</dbReference>
<name>A0ABV0F5J4_9ENTE</name>
<comment type="caution">
    <text evidence="2">The sequence shown here is derived from an EMBL/GenBank/DDBJ whole genome shotgun (WGS) entry which is preliminary data.</text>
</comment>
<protein>
    <recommendedName>
        <fullName evidence="1">SSAP RNA binding domain-containing protein</fullName>
    </recommendedName>
</protein>